<evidence type="ECO:0000313" key="4">
    <source>
        <dbReference type="Proteomes" id="UP000033540"/>
    </source>
</evidence>
<dbReference type="PANTHER" id="PTHR24148">
    <property type="entry name" value="ANKYRIN REPEAT DOMAIN-CONTAINING PROTEIN 39 HOMOLOG-RELATED"/>
    <property type="match status" value="1"/>
</dbReference>
<dbReference type="Pfam" id="PF12796">
    <property type="entry name" value="Ank_2"/>
    <property type="match status" value="1"/>
</dbReference>
<dbReference type="InterPro" id="IPR052895">
    <property type="entry name" value="HetReg/Transcr_Mod"/>
</dbReference>
<accession>A0A0F0I2E0</accession>
<feature type="domain" description="Heterokaryon incompatibility" evidence="2">
    <location>
        <begin position="232"/>
        <end position="342"/>
    </location>
</feature>
<keyword evidence="1" id="KW-0040">ANK repeat</keyword>
<dbReference type="Pfam" id="PF06985">
    <property type="entry name" value="HET"/>
    <property type="match status" value="1"/>
</dbReference>
<dbReference type="Proteomes" id="UP000033540">
    <property type="component" value="Unassembled WGS sequence"/>
</dbReference>
<organism evidence="3 4">
    <name type="scientific">Aspergillus parasiticus (strain ATCC 56775 / NRRL 5862 / SRRC 143 / SU-1)</name>
    <dbReference type="NCBI Taxonomy" id="1403190"/>
    <lineage>
        <taxon>Eukaryota</taxon>
        <taxon>Fungi</taxon>
        <taxon>Dikarya</taxon>
        <taxon>Ascomycota</taxon>
        <taxon>Pezizomycotina</taxon>
        <taxon>Eurotiomycetes</taxon>
        <taxon>Eurotiomycetidae</taxon>
        <taxon>Eurotiales</taxon>
        <taxon>Aspergillaceae</taxon>
        <taxon>Aspergillus</taxon>
        <taxon>Aspergillus subgen. Circumdati</taxon>
    </lineage>
</organism>
<comment type="caution">
    <text evidence="3">The sequence shown here is derived from an EMBL/GenBank/DDBJ whole genome shotgun (WGS) entry which is preliminary data.</text>
</comment>
<dbReference type="STRING" id="1403190.A0A0F0I2E0"/>
<dbReference type="EMBL" id="JZEE01000677">
    <property type="protein sequence ID" value="KJK61351.1"/>
    <property type="molecule type" value="Genomic_DNA"/>
</dbReference>
<proteinExistence type="predicted"/>
<dbReference type="SUPFAM" id="SSF48403">
    <property type="entry name" value="Ankyrin repeat"/>
    <property type="match status" value="1"/>
</dbReference>
<dbReference type="InterPro" id="IPR002110">
    <property type="entry name" value="Ankyrin_rpt"/>
</dbReference>
<dbReference type="PANTHER" id="PTHR24148:SF73">
    <property type="entry name" value="HET DOMAIN PROTEIN (AFU_ORTHOLOGUE AFUA_8G01020)"/>
    <property type="match status" value="1"/>
</dbReference>
<dbReference type="InterPro" id="IPR010730">
    <property type="entry name" value="HET"/>
</dbReference>
<dbReference type="PROSITE" id="PS50088">
    <property type="entry name" value="ANK_REPEAT"/>
    <property type="match status" value="2"/>
</dbReference>
<dbReference type="PROSITE" id="PS50297">
    <property type="entry name" value="ANK_REP_REGION"/>
    <property type="match status" value="2"/>
</dbReference>
<dbReference type="OrthoDB" id="2157530at2759"/>
<evidence type="ECO:0000313" key="3">
    <source>
        <dbReference type="EMBL" id="KJK61351.1"/>
    </source>
</evidence>
<dbReference type="Pfam" id="PF26639">
    <property type="entry name" value="Het-6_barrel"/>
    <property type="match status" value="1"/>
</dbReference>
<feature type="repeat" description="ANK" evidence="1">
    <location>
        <begin position="159"/>
        <end position="193"/>
    </location>
</feature>
<feature type="repeat" description="ANK" evidence="1">
    <location>
        <begin position="126"/>
        <end position="158"/>
    </location>
</feature>
<reference evidence="3 4" key="1">
    <citation type="submission" date="2015-02" db="EMBL/GenBank/DDBJ databases">
        <title>Draft genome sequence of Aspergillus parasiticus SU-1.</title>
        <authorList>
            <person name="Yu J."/>
            <person name="Fedorova N."/>
            <person name="Yin Y."/>
            <person name="Losada L."/>
            <person name="Zafar N."/>
            <person name="Taujale R."/>
            <person name="Ehrlich K.C."/>
            <person name="Bhatnagar D."/>
            <person name="Cleveland T.E."/>
            <person name="Bennett J.W."/>
            <person name="Nierman W.C."/>
        </authorList>
    </citation>
    <scope>NUCLEOTIDE SEQUENCE [LARGE SCALE GENOMIC DNA]</scope>
    <source>
        <strain evidence="4">ATCC 56775 / NRRL 5862 / SRRC 143 / SU-1</strain>
    </source>
</reference>
<dbReference type="SMART" id="SM00248">
    <property type="entry name" value="ANK"/>
    <property type="match status" value="2"/>
</dbReference>
<name>A0A0F0I2E0_ASPPU</name>
<dbReference type="AlphaFoldDB" id="A0A0F0I2E0"/>
<sequence length="818" mass="91492">MPELFKYDPLSNPTSIRLVSLVHQDDADRPPMIDGVPLLRLALCTVDLQNSPHYEALSYTWGSPFPPEDPRSEPYDGENNKCPVMVNGRIHYIGRNLWEFLYQQQRTNADLMKEAAEILASGSDARGRTPLMRAVKAGRVDLTEALLALGAETGPQDRKGKTALHHAVRATKSDFDLAELLIYHGADIHARAESGESPLDLLKDDVAVLMESLRKHLGGKTLPRGLRLSVQSPMWIDSISINQTDIPERNSQVALMSEIYSKAMSVVVWLGVEDESIHIALAALRESLQPWVVCTGLRDYGVTDLDIAEQMEDFSPKNIQDALAIEKLMMRTWWSRTWVIQELALARHALIVCGSLTSQPFPTAIILGYLCAAASSGPPKKERLAAIFERARFSGVHGIEALMLADISFRTSALTGQRGFIIKEVLRNGQAVPSPSWGRRLSLQNLGRISWWSQSSDPRDKVFALVGIASPDPQGQRIIVDYSMSIADVFVQYGHLFMQGSPEPIQELHRGEIYVFEPLEGLSYVQENPNPHPAFQDYKAELPSWTPNFSAPLSTTRIWCQKFSAASDIYDSQAILPHSDPRVLCVSGHIVDKIVALEWIQDTGDVYEDGILPWLDLIHALHPIYPGGGSCVEALWQTLTANQEDSSGEDVRTAFQSYLRTVLSHGRMSPRLESVLTQLYETDSSHSLPSFHELPQTQTGDYYRTGIFYSLLRPYYRSRRLFRTKGGYIGLGPGSIQPGDEVWLFATARTPFILRRPSEGSLRREIPGLLPSRWDSRKEKIASTADNECRTFIGETYVHGIMNGEAMRKDDFRPVSLV</sequence>
<evidence type="ECO:0000256" key="1">
    <source>
        <dbReference type="PROSITE-ProRule" id="PRU00023"/>
    </source>
</evidence>
<protein>
    <submittedName>
        <fullName evidence="3">Heterokaryon incompatibility protein HET</fullName>
    </submittedName>
</protein>
<evidence type="ECO:0000259" key="2">
    <source>
        <dbReference type="Pfam" id="PF06985"/>
    </source>
</evidence>
<dbReference type="InterPro" id="IPR036770">
    <property type="entry name" value="Ankyrin_rpt-contain_sf"/>
</dbReference>
<gene>
    <name evidence="3" type="ORF">P875_00042388</name>
</gene>
<dbReference type="Gene3D" id="1.25.40.20">
    <property type="entry name" value="Ankyrin repeat-containing domain"/>
    <property type="match status" value="1"/>
</dbReference>